<sequence>MKNVHYILNQLRATPSTQEPELEKQATALLTETHNNIAGSATEYNQPEEALKHFLLYKKMLVEEHDKTATVTDPRLTSSFFNVAMSYMMNSNYANALGWLQDALKQAERLRSLDQIKRARSLALINLGSNYWLMDRQEEASQTLEWALREREELFGRSDRDSMMYVPSAAKSPGCLRTWQPRINN</sequence>
<dbReference type="EMBL" id="MU865913">
    <property type="protein sequence ID" value="KAK4456216.1"/>
    <property type="molecule type" value="Genomic_DNA"/>
</dbReference>
<accession>A0AAV9HAW8</accession>
<keyword evidence="2" id="KW-1185">Reference proteome</keyword>
<reference evidence="1" key="1">
    <citation type="journal article" date="2023" name="Mol. Phylogenet. Evol.">
        <title>Genome-scale phylogeny and comparative genomics of the fungal order Sordariales.</title>
        <authorList>
            <person name="Hensen N."/>
            <person name="Bonometti L."/>
            <person name="Westerberg I."/>
            <person name="Brannstrom I.O."/>
            <person name="Guillou S."/>
            <person name="Cros-Aarteil S."/>
            <person name="Calhoun S."/>
            <person name="Haridas S."/>
            <person name="Kuo A."/>
            <person name="Mondo S."/>
            <person name="Pangilinan J."/>
            <person name="Riley R."/>
            <person name="LaButti K."/>
            <person name="Andreopoulos B."/>
            <person name="Lipzen A."/>
            <person name="Chen C."/>
            <person name="Yan M."/>
            <person name="Daum C."/>
            <person name="Ng V."/>
            <person name="Clum A."/>
            <person name="Steindorff A."/>
            <person name="Ohm R.A."/>
            <person name="Martin F."/>
            <person name="Silar P."/>
            <person name="Natvig D.O."/>
            <person name="Lalanne C."/>
            <person name="Gautier V."/>
            <person name="Ament-Velasquez S.L."/>
            <person name="Kruys A."/>
            <person name="Hutchinson M.I."/>
            <person name="Powell A.J."/>
            <person name="Barry K."/>
            <person name="Miller A.N."/>
            <person name="Grigoriev I.V."/>
            <person name="Debuchy R."/>
            <person name="Gladieux P."/>
            <person name="Hiltunen Thoren M."/>
            <person name="Johannesson H."/>
        </authorList>
    </citation>
    <scope>NUCLEOTIDE SEQUENCE</scope>
    <source>
        <strain evidence="1">PSN243</strain>
    </source>
</reference>
<dbReference type="Gene3D" id="1.25.40.10">
    <property type="entry name" value="Tetratricopeptide repeat domain"/>
    <property type="match status" value="1"/>
</dbReference>
<dbReference type="AlphaFoldDB" id="A0AAV9HAW8"/>
<dbReference type="SUPFAM" id="SSF48452">
    <property type="entry name" value="TPR-like"/>
    <property type="match status" value="1"/>
</dbReference>
<dbReference type="SMART" id="SM00028">
    <property type="entry name" value="TPR"/>
    <property type="match status" value="2"/>
</dbReference>
<dbReference type="Pfam" id="PF13424">
    <property type="entry name" value="TPR_12"/>
    <property type="match status" value="1"/>
</dbReference>
<comment type="caution">
    <text evidence="1">The sequence shown here is derived from an EMBL/GenBank/DDBJ whole genome shotgun (WGS) entry which is preliminary data.</text>
</comment>
<dbReference type="Proteomes" id="UP001321760">
    <property type="component" value="Unassembled WGS sequence"/>
</dbReference>
<protein>
    <recommendedName>
        <fullName evidence="3">MalT-like TPR region domain-containing protein</fullName>
    </recommendedName>
</protein>
<gene>
    <name evidence="1" type="ORF">QBC34DRAFT_453967</name>
</gene>
<proteinExistence type="predicted"/>
<evidence type="ECO:0008006" key="3">
    <source>
        <dbReference type="Google" id="ProtNLM"/>
    </source>
</evidence>
<name>A0AAV9HAW8_9PEZI</name>
<evidence type="ECO:0000313" key="1">
    <source>
        <dbReference type="EMBL" id="KAK4456216.1"/>
    </source>
</evidence>
<dbReference type="InterPro" id="IPR019734">
    <property type="entry name" value="TPR_rpt"/>
</dbReference>
<evidence type="ECO:0000313" key="2">
    <source>
        <dbReference type="Proteomes" id="UP001321760"/>
    </source>
</evidence>
<reference evidence="1" key="2">
    <citation type="submission" date="2023-05" db="EMBL/GenBank/DDBJ databases">
        <authorList>
            <consortium name="Lawrence Berkeley National Laboratory"/>
            <person name="Steindorff A."/>
            <person name="Hensen N."/>
            <person name="Bonometti L."/>
            <person name="Westerberg I."/>
            <person name="Brannstrom I.O."/>
            <person name="Guillou S."/>
            <person name="Cros-Aarteil S."/>
            <person name="Calhoun S."/>
            <person name="Haridas S."/>
            <person name="Kuo A."/>
            <person name="Mondo S."/>
            <person name="Pangilinan J."/>
            <person name="Riley R."/>
            <person name="Labutti K."/>
            <person name="Andreopoulos B."/>
            <person name="Lipzen A."/>
            <person name="Chen C."/>
            <person name="Yanf M."/>
            <person name="Daum C."/>
            <person name="Ng V."/>
            <person name="Clum A."/>
            <person name="Ohm R."/>
            <person name="Martin F."/>
            <person name="Silar P."/>
            <person name="Natvig D."/>
            <person name="Lalanne C."/>
            <person name="Gautier V."/>
            <person name="Ament-Velasquez S.L."/>
            <person name="Kruys A."/>
            <person name="Hutchinson M.I."/>
            <person name="Powell A.J."/>
            <person name="Barry K."/>
            <person name="Miller A.N."/>
            <person name="Grigoriev I.V."/>
            <person name="Debuchy R."/>
            <person name="Gladieux P."/>
            <person name="Thoren M.H."/>
            <person name="Johannesson H."/>
        </authorList>
    </citation>
    <scope>NUCLEOTIDE SEQUENCE</scope>
    <source>
        <strain evidence="1">PSN243</strain>
    </source>
</reference>
<organism evidence="1 2">
    <name type="scientific">Podospora aff. communis PSN243</name>
    <dbReference type="NCBI Taxonomy" id="3040156"/>
    <lineage>
        <taxon>Eukaryota</taxon>
        <taxon>Fungi</taxon>
        <taxon>Dikarya</taxon>
        <taxon>Ascomycota</taxon>
        <taxon>Pezizomycotina</taxon>
        <taxon>Sordariomycetes</taxon>
        <taxon>Sordariomycetidae</taxon>
        <taxon>Sordariales</taxon>
        <taxon>Podosporaceae</taxon>
        <taxon>Podospora</taxon>
    </lineage>
</organism>
<dbReference type="InterPro" id="IPR011990">
    <property type="entry name" value="TPR-like_helical_dom_sf"/>
</dbReference>